<dbReference type="PANTHER" id="PTHR48081:SF13">
    <property type="entry name" value="ALPHA_BETA HYDROLASE"/>
    <property type="match status" value="1"/>
</dbReference>
<dbReference type="OrthoDB" id="9803828at2"/>
<reference evidence="5" key="1">
    <citation type="submission" date="2016-06" db="EMBL/GenBank/DDBJ databases">
        <authorList>
            <person name="Varghese N."/>
            <person name="Submissions Spin"/>
        </authorList>
    </citation>
    <scope>NUCLEOTIDE SEQUENCE [LARGE SCALE GENOMIC DNA]</scope>
    <source>
        <strain evidence="5">DSM 45647</strain>
    </source>
</reference>
<evidence type="ECO:0000259" key="3">
    <source>
        <dbReference type="Pfam" id="PF20434"/>
    </source>
</evidence>
<dbReference type="STRING" id="745366.GA0070213_11498"/>
<gene>
    <name evidence="4" type="ORF">GA0070213_11498</name>
</gene>
<evidence type="ECO:0000256" key="1">
    <source>
        <dbReference type="ARBA" id="ARBA00022801"/>
    </source>
</evidence>
<dbReference type="InterPro" id="IPR050300">
    <property type="entry name" value="GDXG_lipolytic_enzyme"/>
</dbReference>
<proteinExistence type="predicted"/>
<keyword evidence="1 4" id="KW-0378">Hydrolase</keyword>
<dbReference type="PANTHER" id="PTHR48081">
    <property type="entry name" value="AB HYDROLASE SUPERFAMILY PROTEIN C4A8.06C"/>
    <property type="match status" value="1"/>
</dbReference>
<dbReference type="SUPFAM" id="SSF53474">
    <property type="entry name" value="alpha/beta-Hydrolases"/>
    <property type="match status" value="1"/>
</dbReference>
<dbReference type="EMBL" id="FMDM01000014">
    <property type="protein sequence ID" value="SCG74446.1"/>
    <property type="molecule type" value="Genomic_DNA"/>
</dbReference>
<dbReference type="AlphaFoldDB" id="A0A1C5JWQ4"/>
<feature type="domain" description="BD-FAE-like" evidence="3">
    <location>
        <begin position="6"/>
        <end position="176"/>
    </location>
</feature>
<feature type="region of interest" description="Disordered" evidence="2">
    <location>
        <begin position="108"/>
        <end position="133"/>
    </location>
</feature>
<protein>
    <submittedName>
        <fullName evidence="4">Alpha/beta hydrolase fold</fullName>
    </submittedName>
</protein>
<dbReference type="Proteomes" id="UP000199360">
    <property type="component" value="Unassembled WGS sequence"/>
</dbReference>
<keyword evidence="5" id="KW-1185">Reference proteome</keyword>
<evidence type="ECO:0000256" key="2">
    <source>
        <dbReference type="SAM" id="MobiDB-lite"/>
    </source>
</evidence>
<sequence length="219" mass="22747">MTERGVLLWIHGGGWRARSDEDGAALASLGLRVVAATHRFSHEARWPAQLDDVRAAARATRAAAGGLPLLVGGDSAGAMLALHLGLRGVDRPGDVAGVLAYWAPVDPLDPEQRRHRPPGDDPWTDLLGHPPAAGDPATADATVAHHLGSGVPVLLVQGRDDVPVPAAQAVELAGRLLAAGHPTHLWLTHGGHALDLARPDLRAVAATFLDTVLPAVPAH</sequence>
<accession>A0A1C5JWQ4</accession>
<organism evidence="4 5">
    <name type="scientific">Micromonospora humi</name>
    <dbReference type="NCBI Taxonomy" id="745366"/>
    <lineage>
        <taxon>Bacteria</taxon>
        <taxon>Bacillati</taxon>
        <taxon>Actinomycetota</taxon>
        <taxon>Actinomycetes</taxon>
        <taxon>Micromonosporales</taxon>
        <taxon>Micromonosporaceae</taxon>
        <taxon>Micromonospora</taxon>
    </lineage>
</organism>
<dbReference type="Gene3D" id="3.40.50.1820">
    <property type="entry name" value="alpha/beta hydrolase"/>
    <property type="match status" value="1"/>
</dbReference>
<dbReference type="Pfam" id="PF20434">
    <property type="entry name" value="BD-FAE"/>
    <property type="match status" value="1"/>
</dbReference>
<evidence type="ECO:0000313" key="4">
    <source>
        <dbReference type="EMBL" id="SCG74446.1"/>
    </source>
</evidence>
<evidence type="ECO:0000313" key="5">
    <source>
        <dbReference type="Proteomes" id="UP000199360"/>
    </source>
</evidence>
<name>A0A1C5JWQ4_9ACTN</name>
<dbReference type="GO" id="GO:0016787">
    <property type="term" value="F:hydrolase activity"/>
    <property type="evidence" value="ECO:0007669"/>
    <property type="project" value="UniProtKB-KW"/>
</dbReference>
<dbReference type="InterPro" id="IPR029058">
    <property type="entry name" value="AB_hydrolase_fold"/>
</dbReference>
<dbReference type="InterPro" id="IPR049492">
    <property type="entry name" value="BD-FAE-like_dom"/>
</dbReference>
<dbReference type="RefSeq" id="WP_091069433.1">
    <property type="nucleotide sequence ID" value="NZ_FMDM01000014.1"/>
</dbReference>